<dbReference type="GO" id="GO:0004739">
    <property type="term" value="F:pyruvate dehydrogenase (acetyl-transferring) activity"/>
    <property type="evidence" value="ECO:0007669"/>
    <property type="project" value="TreeGrafter"/>
</dbReference>
<dbReference type="InterPro" id="IPR029061">
    <property type="entry name" value="THDP-binding"/>
</dbReference>
<gene>
    <name evidence="5" type="ORF">METZ01_LOCUS159664</name>
</gene>
<evidence type="ECO:0000259" key="4">
    <source>
        <dbReference type="Pfam" id="PF00676"/>
    </source>
</evidence>
<comment type="cofactor">
    <cofactor evidence="1">
        <name>thiamine diphosphate</name>
        <dbReference type="ChEBI" id="CHEBI:58937"/>
    </cofactor>
</comment>
<sequence length="71" mass="8533">MRKITKETYLSWYEDMFFWRKFEDKLAAVYIQQKVRGFLHLYNGQEAVLAGSLHAMDLSKDKMITAYRNHV</sequence>
<proteinExistence type="predicted"/>
<feature type="non-terminal residue" evidence="5">
    <location>
        <position position="71"/>
    </location>
</feature>
<dbReference type="EMBL" id="UINC01027486">
    <property type="protein sequence ID" value="SVB06810.1"/>
    <property type="molecule type" value="Genomic_DNA"/>
</dbReference>
<name>A0A382AZ24_9ZZZZ</name>
<dbReference type="InterPro" id="IPR050642">
    <property type="entry name" value="PDH_E1_Alpha_Subunit"/>
</dbReference>
<protein>
    <recommendedName>
        <fullName evidence="4">Dehydrogenase E1 component domain-containing protein</fullName>
    </recommendedName>
</protein>
<feature type="domain" description="Dehydrogenase E1 component" evidence="4">
    <location>
        <begin position="15"/>
        <end position="70"/>
    </location>
</feature>
<dbReference type="Gene3D" id="3.40.50.970">
    <property type="match status" value="1"/>
</dbReference>
<evidence type="ECO:0000256" key="1">
    <source>
        <dbReference type="ARBA" id="ARBA00001964"/>
    </source>
</evidence>
<dbReference type="PANTHER" id="PTHR11516">
    <property type="entry name" value="PYRUVATE DEHYDROGENASE E1 COMPONENT, ALPHA SUBUNIT BACTERIAL AND ORGANELLAR"/>
    <property type="match status" value="1"/>
</dbReference>
<keyword evidence="2" id="KW-0560">Oxidoreductase</keyword>
<evidence type="ECO:0000256" key="2">
    <source>
        <dbReference type="ARBA" id="ARBA00023002"/>
    </source>
</evidence>
<evidence type="ECO:0000313" key="5">
    <source>
        <dbReference type="EMBL" id="SVB06810.1"/>
    </source>
</evidence>
<evidence type="ECO:0000256" key="3">
    <source>
        <dbReference type="ARBA" id="ARBA00023052"/>
    </source>
</evidence>
<dbReference type="InterPro" id="IPR001017">
    <property type="entry name" value="DH_E1"/>
</dbReference>
<dbReference type="PANTHER" id="PTHR11516:SF60">
    <property type="entry name" value="PYRUVATE DEHYDROGENASE E1 COMPONENT SUBUNIT ALPHA"/>
    <property type="match status" value="1"/>
</dbReference>
<reference evidence="5" key="1">
    <citation type="submission" date="2018-05" db="EMBL/GenBank/DDBJ databases">
        <authorList>
            <person name="Lanie J.A."/>
            <person name="Ng W.-L."/>
            <person name="Kazmierczak K.M."/>
            <person name="Andrzejewski T.M."/>
            <person name="Davidsen T.M."/>
            <person name="Wayne K.J."/>
            <person name="Tettelin H."/>
            <person name="Glass J.I."/>
            <person name="Rusch D."/>
            <person name="Podicherti R."/>
            <person name="Tsui H.-C.T."/>
            <person name="Winkler M.E."/>
        </authorList>
    </citation>
    <scope>NUCLEOTIDE SEQUENCE</scope>
</reference>
<organism evidence="5">
    <name type="scientific">marine metagenome</name>
    <dbReference type="NCBI Taxonomy" id="408172"/>
    <lineage>
        <taxon>unclassified sequences</taxon>
        <taxon>metagenomes</taxon>
        <taxon>ecological metagenomes</taxon>
    </lineage>
</organism>
<dbReference type="AlphaFoldDB" id="A0A382AZ24"/>
<dbReference type="SUPFAM" id="SSF52518">
    <property type="entry name" value="Thiamin diphosphate-binding fold (THDP-binding)"/>
    <property type="match status" value="1"/>
</dbReference>
<keyword evidence="3" id="KW-0786">Thiamine pyrophosphate</keyword>
<accession>A0A382AZ24</accession>
<dbReference type="GO" id="GO:0006086">
    <property type="term" value="P:pyruvate decarboxylation to acetyl-CoA"/>
    <property type="evidence" value="ECO:0007669"/>
    <property type="project" value="TreeGrafter"/>
</dbReference>
<dbReference type="Pfam" id="PF00676">
    <property type="entry name" value="E1_dh"/>
    <property type="match status" value="1"/>
</dbReference>